<evidence type="ECO:0000256" key="6">
    <source>
        <dbReference type="ARBA" id="ARBA00023136"/>
    </source>
</evidence>
<evidence type="ECO:0000313" key="9">
    <source>
        <dbReference type="EMBL" id="WEG35044.1"/>
    </source>
</evidence>
<accession>A0ABY8C532</accession>
<evidence type="ECO:0000256" key="2">
    <source>
        <dbReference type="ARBA" id="ARBA00022692"/>
    </source>
</evidence>
<feature type="transmembrane region" description="Helical" evidence="7">
    <location>
        <begin position="12"/>
        <end position="31"/>
    </location>
</feature>
<evidence type="ECO:0000256" key="5">
    <source>
        <dbReference type="ARBA" id="ARBA00022989"/>
    </source>
</evidence>
<gene>
    <name evidence="9" type="ORF">PYS61_03630</name>
</gene>
<proteinExistence type="predicted"/>
<feature type="transmembrane region" description="Helical" evidence="7">
    <location>
        <begin position="234"/>
        <end position="258"/>
    </location>
</feature>
<feature type="transmembrane region" description="Helical" evidence="7">
    <location>
        <begin position="122"/>
        <end position="145"/>
    </location>
</feature>
<dbReference type="SUPFAM" id="SSF52540">
    <property type="entry name" value="P-loop containing nucleoside triphosphate hydrolases"/>
    <property type="match status" value="1"/>
</dbReference>
<dbReference type="InterPro" id="IPR003439">
    <property type="entry name" value="ABC_transporter-like_ATP-bd"/>
</dbReference>
<dbReference type="InterPro" id="IPR039421">
    <property type="entry name" value="Type_1_exporter"/>
</dbReference>
<dbReference type="Proteomes" id="UP001220478">
    <property type="component" value="Chromosome"/>
</dbReference>
<feature type="transmembrane region" description="Helical" evidence="7">
    <location>
        <begin position="151"/>
        <end position="171"/>
    </location>
</feature>
<evidence type="ECO:0000313" key="10">
    <source>
        <dbReference type="Proteomes" id="UP001220478"/>
    </source>
</evidence>
<dbReference type="InterPro" id="IPR027417">
    <property type="entry name" value="P-loop_NTPase"/>
</dbReference>
<reference evidence="9 10" key="1">
    <citation type="submission" date="2023-02" db="EMBL/GenBank/DDBJ databases">
        <title>Novel Oscillospiraceae bacterial genomes.</title>
        <authorList>
            <person name="Srinivasan S."/>
            <person name="Austin M.N."/>
            <person name="Fiedler T.L."/>
            <person name="Strenk S.M."/>
            <person name="Agnew K.J."/>
            <person name="Nagana Gowda G.A."/>
            <person name="Raftery D."/>
            <person name="Beamer M.A."/>
            <person name="Achilles S.L."/>
            <person name="Wiesenfeld H.C."/>
            <person name="Fredricks D.N."/>
            <person name="Hillier S.L."/>
        </authorList>
    </citation>
    <scope>NUCLEOTIDE SEQUENCE [LARGE SCALE GENOMIC DNA]</scope>
    <source>
        <strain evidence="9 10">CHIC02 1186E3-8</strain>
    </source>
</reference>
<dbReference type="Gene3D" id="3.40.50.300">
    <property type="entry name" value="P-loop containing nucleotide triphosphate hydrolases"/>
    <property type="match status" value="1"/>
</dbReference>
<dbReference type="Pfam" id="PF00664">
    <property type="entry name" value="ABC_membrane"/>
    <property type="match status" value="1"/>
</dbReference>
<dbReference type="InterPro" id="IPR011527">
    <property type="entry name" value="ABC1_TM_dom"/>
</dbReference>
<dbReference type="InterPro" id="IPR017871">
    <property type="entry name" value="ABC_transporter-like_CS"/>
</dbReference>
<feature type="transmembrane region" description="Helical" evidence="7">
    <location>
        <begin position="51"/>
        <end position="70"/>
    </location>
</feature>
<dbReference type="Pfam" id="PF00005">
    <property type="entry name" value="ABC_tran"/>
    <property type="match status" value="1"/>
</dbReference>
<evidence type="ECO:0000256" key="3">
    <source>
        <dbReference type="ARBA" id="ARBA00022741"/>
    </source>
</evidence>
<feature type="domain" description="AAA+ ATPase" evidence="8">
    <location>
        <begin position="346"/>
        <end position="513"/>
    </location>
</feature>
<dbReference type="PANTHER" id="PTHR24221:SF654">
    <property type="entry name" value="ATP-BINDING CASSETTE SUB-FAMILY B MEMBER 6"/>
    <property type="match status" value="1"/>
</dbReference>
<dbReference type="PANTHER" id="PTHR24221">
    <property type="entry name" value="ATP-BINDING CASSETTE SUB-FAMILY B"/>
    <property type="match status" value="1"/>
</dbReference>
<sequence length="515" mass="58366">MNFRHCFWQYRRVIFAVLFFTGLSVACISIVPYMTKVVLDSYARLSLKQAAVYSAVYIIAVILFLLTEYAKKISFNKLQQVYGLDVRMRLFQTIVRLPHYVFNQQKTGRYINALTNDLENIYVNYILCYVQLAVSIVSLLIYSAYMVYLNRILSLVLLLVCSLALLIPQLLGDKLSVERREFSQAEAYFLDALNDLLTANEIFDSNSQPKFEKIFAAYNFSFEKTQRSLADCIALSNIFSASSLYMINIVTFALGLFLVASGQLVLSSLIAMLAFVDLVAIPTRDVIYQIINIRSAEHLINRLAEFFPTETYALPEKSDFKNLQVRDLDYQIGNFHLSAGNLSIERGKKYLLIGDNASGKSTLLRLLAGELMRPKNMFFLDGRDIARTDISNLVYYSAASKVFKATVRDNVAISAADGSVSSLAEQAVGDFVDMQVDFRGRNLSQGQQAKIALARALNSPKEILLLDEIFANVDSVRELELTKLLLQTERTLVLISHNRTNEYQKMFDHVYSLPQ</sequence>
<dbReference type="SMART" id="SM00382">
    <property type="entry name" value="AAA"/>
    <property type="match status" value="1"/>
</dbReference>
<dbReference type="EMBL" id="CP118868">
    <property type="protein sequence ID" value="WEG35044.1"/>
    <property type="molecule type" value="Genomic_DNA"/>
</dbReference>
<evidence type="ECO:0000256" key="7">
    <source>
        <dbReference type="SAM" id="Phobius"/>
    </source>
</evidence>
<keyword evidence="3" id="KW-0547">Nucleotide-binding</keyword>
<evidence type="ECO:0000259" key="8">
    <source>
        <dbReference type="SMART" id="SM00382"/>
    </source>
</evidence>
<keyword evidence="4 9" id="KW-0067">ATP-binding</keyword>
<keyword evidence="10" id="KW-1185">Reference proteome</keyword>
<evidence type="ECO:0000256" key="4">
    <source>
        <dbReference type="ARBA" id="ARBA00022840"/>
    </source>
</evidence>
<protein>
    <submittedName>
        <fullName evidence="9">ABC transporter ATP-binding protein</fullName>
    </submittedName>
</protein>
<keyword evidence="2 7" id="KW-0812">Transmembrane</keyword>
<comment type="subcellular location">
    <subcellularLocation>
        <location evidence="1">Cell membrane</location>
        <topology evidence="1">Multi-pass membrane protein</topology>
    </subcellularLocation>
</comment>
<dbReference type="Gene3D" id="1.20.1560.10">
    <property type="entry name" value="ABC transporter type 1, transmembrane domain"/>
    <property type="match status" value="1"/>
</dbReference>
<keyword evidence="5 7" id="KW-1133">Transmembrane helix</keyword>
<dbReference type="InterPro" id="IPR003593">
    <property type="entry name" value="AAA+_ATPase"/>
</dbReference>
<dbReference type="GO" id="GO:0005524">
    <property type="term" value="F:ATP binding"/>
    <property type="evidence" value="ECO:0007669"/>
    <property type="project" value="UniProtKB-KW"/>
</dbReference>
<dbReference type="PROSITE" id="PS00211">
    <property type="entry name" value="ABC_TRANSPORTER_1"/>
    <property type="match status" value="1"/>
</dbReference>
<dbReference type="SUPFAM" id="SSF90123">
    <property type="entry name" value="ABC transporter transmembrane region"/>
    <property type="match status" value="1"/>
</dbReference>
<keyword evidence="6 7" id="KW-0472">Membrane</keyword>
<name>A0ABY8C532_9FIRM</name>
<dbReference type="InterPro" id="IPR036640">
    <property type="entry name" value="ABC1_TM_sf"/>
</dbReference>
<dbReference type="RefSeq" id="WP_315571079.1">
    <property type="nucleotide sequence ID" value="NZ_CP118868.1"/>
</dbReference>
<organism evidence="9 10">
    <name type="scientific">Amygdalobacter indicium</name>
    <dbReference type="NCBI Taxonomy" id="3029272"/>
    <lineage>
        <taxon>Bacteria</taxon>
        <taxon>Bacillati</taxon>
        <taxon>Bacillota</taxon>
        <taxon>Clostridia</taxon>
        <taxon>Eubacteriales</taxon>
        <taxon>Oscillospiraceae</taxon>
        <taxon>Amygdalobacter</taxon>
    </lineage>
</organism>
<evidence type="ECO:0000256" key="1">
    <source>
        <dbReference type="ARBA" id="ARBA00004651"/>
    </source>
</evidence>